<evidence type="ECO:0008006" key="11">
    <source>
        <dbReference type="Google" id="ProtNLM"/>
    </source>
</evidence>
<dbReference type="Pfam" id="PF02782">
    <property type="entry name" value="FGGY_C"/>
    <property type="match status" value="1"/>
</dbReference>
<gene>
    <name evidence="10" type="ORF">LCGC14_1108130</name>
</gene>
<feature type="domain" description="Carbohydrate kinase FGGY N-terminal" evidence="8">
    <location>
        <begin position="26"/>
        <end position="297"/>
    </location>
</feature>
<comment type="caution">
    <text evidence="10">The sequence shown here is derived from an EMBL/GenBank/DDBJ whole genome shotgun (WGS) entry which is preliminary data.</text>
</comment>
<dbReference type="InterPro" id="IPR018484">
    <property type="entry name" value="FGGY_N"/>
</dbReference>
<dbReference type="InterPro" id="IPR000577">
    <property type="entry name" value="Carb_kinase_FGGY"/>
</dbReference>
<proteinExistence type="inferred from homology"/>
<reference evidence="10" key="1">
    <citation type="journal article" date="2015" name="Nature">
        <title>Complex archaea that bridge the gap between prokaryotes and eukaryotes.</title>
        <authorList>
            <person name="Spang A."/>
            <person name="Saw J.H."/>
            <person name="Jorgensen S.L."/>
            <person name="Zaremba-Niedzwiedzka K."/>
            <person name="Martijn J."/>
            <person name="Lind A.E."/>
            <person name="van Eijk R."/>
            <person name="Schleper C."/>
            <person name="Guy L."/>
            <person name="Ettema T.J."/>
        </authorList>
    </citation>
    <scope>NUCLEOTIDE SEQUENCE</scope>
</reference>
<protein>
    <recommendedName>
        <fullName evidence="11">Ribulokinase</fullName>
    </recommendedName>
</protein>
<evidence type="ECO:0000259" key="9">
    <source>
        <dbReference type="Pfam" id="PF02782"/>
    </source>
</evidence>
<name>A0A0F9QDT2_9ZZZZ</name>
<feature type="compositionally biased region" description="Polar residues" evidence="7">
    <location>
        <begin position="1"/>
        <end position="10"/>
    </location>
</feature>
<evidence type="ECO:0000256" key="6">
    <source>
        <dbReference type="ARBA" id="ARBA00023277"/>
    </source>
</evidence>
<accession>A0A0F9QDT2</accession>
<dbReference type="PANTHER" id="PTHR43435:SF4">
    <property type="entry name" value="FGGY CARBOHYDRATE KINASE DOMAIN-CONTAINING PROTEIN"/>
    <property type="match status" value="1"/>
</dbReference>
<dbReference type="AlphaFoldDB" id="A0A0F9QDT2"/>
<dbReference type="GO" id="GO:0019569">
    <property type="term" value="P:L-arabinose catabolic process to D-xylulose 5-phosphate"/>
    <property type="evidence" value="ECO:0007669"/>
    <property type="project" value="InterPro"/>
</dbReference>
<dbReference type="CDD" id="cd07781">
    <property type="entry name" value="ASKHA_NBD_FGGY_L-RBK"/>
    <property type="match status" value="1"/>
</dbReference>
<dbReference type="GO" id="GO:0005524">
    <property type="term" value="F:ATP binding"/>
    <property type="evidence" value="ECO:0007669"/>
    <property type="project" value="UniProtKB-KW"/>
</dbReference>
<dbReference type="NCBIfam" id="NF003154">
    <property type="entry name" value="PRK04123.1"/>
    <property type="match status" value="1"/>
</dbReference>
<dbReference type="SUPFAM" id="SSF53067">
    <property type="entry name" value="Actin-like ATPase domain"/>
    <property type="match status" value="2"/>
</dbReference>
<feature type="region of interest" description="Disordered" evidence="7">
    <location>
        <begin position="1"/>
        <end position="21"/>
    </location>
</feature>
<evidence type="ECO:0000256" key="5">
    <source>
        <dbReference type="ARBA" id="ARBA00022935"/>
    </source>
</evidence>
<evidence type="ECO:0000256" key="2">
    <source>
        <dbReference type="ARBA" id="ARBA00022741"/>
    </source>
</evidence>
<evidence type="ECO:0000256" key="7">
    <source>
        <dbReference type="SAM" id="MobiDB-lite"/>
    </source>
</evidence>
<dbReference type="GO" id="GO:0005737">
    <property type="term" value="C:cytoplasm"/>
    <property type="evidence" value="ECO:0007669"/>
    <property type="project" value="TreeGrafter"/>
</dbReference>
<keyword evidence="5" id="KW-0054">Arabinose catabolism</keyword>
<evidence type="ECO:0000256" key="3">
    <source>
        <dbReference type="ARBA" id="ARBA00022777"/>
    </source>
</evidence>
<organism evidence="10">
    <name type="scientific">marine sediment metagenome</name>
    <dbReference type="NCBI Taxonomy" id="412755"/>
    <lineage>
        <taxon>unclassified sequences</taxon>
        <taxon>metagenomes</taxon>
        <taxon>ecological metagenomes</taxon>
    </lineage>
</organism>
<keyword evidence="6" id="KW-0119">Carbohydrate metabolism</keyword>
<evidence type="ECO:0000256" key="4">
    <source>
        <dbReference type="ARBA" id="ARBA00022840"/>
    </source>
</evidence>
<dbReference type="Gene3D" id="3.30.420.40">
    <property type="match status" value="2"/>
</dbReference>
<dbReference type="InterPro" id="IPR043129">
    <property type="entry name" value="ATPase_NBD"/>
</dbReference>
<sequence length="578" mass="64194">MNNELRTMNTKRGEGTQERTMSQTKYSIGVDFGTESGRAVLVKVEDGEEVASSVYEYQDGVIDEFLPGTGIRLEPDWALQNPTDYIQTLEKTIPALLKKSGVNARDVIGIGIDFTSCTMMPTDKRGTPLCLIDKYRNNPHSWVKIWKHHAAQPEADKINQVAGKRREKFLARYGGKYSSEWFFSKSLQILNEAPNIYQAADRLIEGADWIVRQLTGEERRNSCTAGYKALWDFDEGFPSPDFFRALDPRLENIVKEKMSQDIYPLGERAGGLAAEMARLIGLLAGTPVAIGNVDAHVSVPAATIVSPGKMLMVMGTSICHVMVDRDLHIVPGVCGIVKEGILPGYYGYEAGQSGVGDIFAWFVQNCVPGKYWKEAVSKSVDIHRLLEEKASTLRPGESGLLALDWWNGNRSVLVDADLSGLLLGCTLETRPEDVYRTLIEATAFGTYKIINTFEENGVRIEELYACGGLPEKNKLLMQIYADITGREIKIAASSQAPALGSAMFGAVAAGRKKGGYDSIVEAARKMAHLKRESFRPDEKNHSVYQGVYAEYEKLHDYFGRGINDVMKRLKKQRIAYSE</sequence>
<dbReference type="PIRSF" id="PIRSF000538">
    <property type="entry name" value="GlpK"/>
    <property type="match status" value="1"/>
</dbReference>
<evidence type="ECO:0000313" key="10">
    <source>
        <dbReference type="EMBL" id="KKN03388.1"/>
    </source>
</evidence>
<dbReference type="InterPro" id="IPR018485">
    <property type="entry name" value="FGGY_C"/>
</dbReference>
<dbReference type="NCBIfam" id="TIGR01234">
    <property type="entry name" value="L-ribulokinase"/>
    <property type="match status" value="1"/>
</dbReference>
<keyword evidence="4" id="KW-0067">ATP-binding</keyword>
<dbReference type="GO" id="GO:0008741">
    <property type="term" value="F:ribulokinase activity"/>
    <property type="evidence" value="ECO:0007669"/>
    <property type="project" value="InterPro"/>
</dbReference>
<dbReference type="GO" id="GO:0019150">
    <property type="term" value="F:D-ribulokinase activity"/>
    <property type="evidence" value="ECO:0007669"/>
    <property type="project" value="TreeGrafter"/>
</dbReference>
<keyword evidence="1" id="KW-0808">Transferase</keyword>
<dbReference type="InterPro" id="IPR005929">
    <property type="entry name" value="Ribulokinase"/>
</dbReference>
<evidence type="ECO:0000259" key="8">
    <source>
        <dbReference type="Pfam" id="PF00370"/>
    </source>
</evidence>
<keyword evidence="2" id="KW-0547">Nucleotide-binding</keyword>
<dbReference type="Pfam" id="PF00370">
    <property type="entry name" value="FGGY_N"/>
    <property type="match status" value="1"/>
</dbReference>
<dbReference type="PANTHER" id="PTHR43435">
    <property type="entry name" value="RIBULOKINASE"/>
    <property type="match status" value="1"/>
</dbReference>
<dbReference type="EMBL" id="LAZR01005038">
    <property type="protein sequence ID" value="KKN03388.1"/>
    <property type="molecule type" value="Genomic_DNA"/>
</dbReference>
<evidence type="ECO:0000256" key="1">
    <source>
        <dbReference type="ARBA" id="ARBA00022679"/>
    </source>
</evidence>
<dbReference type="HAMAP" id="MF_00520">
    <property type="entry name" value="Ribulokinase"/>
    <property type="match status" value="1"/>
</dbReference>
<keyword evidence="3" id="KW-0418">Kinase</keyword>
<feature type="domain" description="Carbohydrate kinase FGGY C-terminal" evidence="9">
    <location>
        <begin position="311"/>
        <end position="509"/>
    </location>
</feature>